<dbReference type="AlphaFoldDB" id="A0AAV5JXY5"/>
<evidence type="ECO:0000313" key="1">
    <source>
        <dbReference type="EMBL" id="GKV15130.1"/>
    </source>
</evidence>
<comment type="caution">
    <text evidence="1">The sequence shown here is derived from an EMBL/GenBank/DDBJ whole genome shotgun (WGS) entry which is preliminary data.</text>
</comment>
<name>A0AAV5JXY5_9ROSI</name>
<accession>A0AAV5JXY5</accession>
<gene>
    <name evidence="1" type="ORF">SLEP1_g25932</name>
</gene>
<sequence length="68" mass="7967">MSGAGIQYISVFITAACFSYHHQKNIFENACSSFILIHVLKQMQQDYMLHFPKCEEELEIENVKKKKK</sequence>
<organism evidence="1 2">
    <name type="scientific">Rubroshorea leprosula</name>
    <dbReference type="NCBI Taxonomy" id="152421"/>
    <lineage>
        <taxon>Eukaryota</taxon>
        <taxon>Viridiplantae</taxon>
        <taxon>Streptophyta</taxon>
        <taxon>Embryophyta</taxon>
        <taxon>Tracheophyta</taxon>
        <taxon>Spermatophyta</taxon>
        <taxon>Magnoliopsida</taxon>
        <taxon>eudicotyledons</taxon>
        <taxon>Gunneridae</taxon>
        <taxon>Pentapetalae</taxon>
        <taxon>rosids</taxon>
        <taxon>malvids</taxon>
        <taxon>Malvales</taxon>
        <taxon>Dipterocarpaceae</taxon>
        <taxon>Rubroshorea</taxon>
    </lineage>
</organism>
<keyword evidence="2" id="KW-1185">Reference proteome</keyword>
<dbReference type="EMBL" id="BPVZ01000042">
    <property type="protein sequence ID" value="GKV15130.1"/>
    <property type="molecule type" value="Genomic_DNA"/>
</dbReference>
<proteinExistence type="predicted"/>
<dbReference type="Proteomes" id="UP001054252">
    <property type="component" value="Unassembled WGS sequence"/>
</dbReference>
<protein>
    <submittedName>
        <fullName evidence="1">Uncharacterized protein</fullName>
    </submittedName>
</protein>
<evidence type="ECO:0000313" key="2">
    <source>
        <dbReference type="Proteomes" id="UP001054252"/>
    </source>
</evidence>
<reference evidence="1 2" key="1">
    <citation type="journal article" date="2021" name="Commun. Biol.">
        <title>The genome of Shorea leprosula (Dipterocarpaceae) highlights the ecological relevance of drought in aseasonal tropical rainforests.</title>
        <authorList>
            <person name="Ng K.K.S."/>
            <person name="Kobayashi M.J."/>
            <person name="Fawcett J.A."/>
            <person name="Hatakeyama M."/>
            <person name="Paape T."/>
            <person name="Ng C.H."/>
            <person name="Ang C.C."/>
            <person name="Tnah L.H."/>
            <person name="Lee C.T."/>
            <person name="Nishiyama T."/>
            <person name="Sese J."/>
            <person name="O'Brien M.J."/>
            <person name="Copetti D."/>
            <person name="Mohd Noor M.I."/>
            <person name="Ong R.C."/>
            <person name="Putra M."/>
            <person name="Sireger I.Z."/>
            <person name="Indrioko S."/>
            <person name="Kosugi Y."/>
            <person name="Izuno A."/>
            <person name="Isagi Y."/>
            <person name="Lee S.L."/>
            <person name="Shimizu K.K."/>
        </authorList>
    </citation>
    <scope>NUCLEOTIDE SEQUENCE [LARGE SCALE GENOMIC DNA]</scope>
    <source>
        <strain evidence="1">214</strain>
    </source>
</reference>